<dbReference type="Pfam" id="PF00126">
    <property type="entry name" value="HTH_1"/>
    <property type="match status" value="1"/>
</dbReference>
<dbReference type="GO" id="GO:0032993">
    <property type="term" value="C:protein-DNA complex"/>
    <property type="evidence" value="ECO:0007669"/>
    <property type="project" value="TreeGrafter"/>
</dbReference>
<dbReference type="GO" id="GO:0003677">
    <property type="term" value="F:DNA binding"/>
    <property type="evidence" value="ECO:0007669"/>
    <property type="project" value="UniProtKB-KW"/>
</dbReference>
<name>A0A0D7DYD0_STUST</name>
<evidence type="ECO:0000313" key="6">
    <source>
        <dbReference type="EMBL" id="KIZ33608.1"/>
    </source>
</evidence>
<dbReference type="PRINTS" id="PR00039">
    <property type="entry name" value="HTHLYSR"/>
</dbReference>
<dbReference type="InterPro" id="IPR036390">
    <property type="entry name" value="WH_DNA-bd_sf"/>
</dbReference>
<dbReference type="CDD" id="cd08414">
    <property type="entry name" value="PBP2_LTTR_aromatics_like"/>
    <property type="match status" value="1"/>
</dbReference>
<evidence type="ECO:0000313" key="7">
    <source>
        <dbReference type="Proteomes" id="UP000032439"/>
    </source>
</evidence>
<dbReference type="Proteomes" id="UP000032439">
    <property type="component" value="Unassembled WGS sequence"/>
</dbReference>
<dbReference type="PANTHER" id="PTHR30346:SF0">
    <property type="entry name" value="HCA OPERON TRANSCRIPTIONAL ACTIVATOR HCAR"/>
    <property type="match status" value="1"/>
</dbReference>
<dbReference type="PATRIC" id="fig|316.110.peg.2314"/>
<dbReference type="SUPFAM" id="SSF53850">
    <property type="entry name" value="Periplasmic binding protein-like II"/>
    <property type="match status" value="1"/>
</dbReference>
<keyword evidence="4" id="KW-0804">Transcription</keyword>
<proteinExistence type="inferred from homology"/>
<keyword evidence="3" id="KW-0238">DNA-binding</keyword>
<dbReference type="Pfam" id="PF03466">
    <property type="entry name" value="LysR_substrate"/>
    <property type="match status" value="1"/>
</dbReference>
<comment type="similarity">
    <text evidence="1">Belongs to the LysR transcriptional regulatory family.</text>
</comment>
<dbReference type="SUPFAM" id="SSF46785">
    <property type="entry name" value="Winged helix' DNA-binding domain"/>
    <property type="match status" value="1"/>
</dbReference>
<dbReference type="EMBL" id="JXXD01000236">
    <property type="protein sequence ID" value="KIZ33608.1"/>
    <property type="molecule type" value="Genomic_DNA"/>
</dbReference>
<dbReference type="InterPro" id="IPR036388">
    <property type="entry name" value="WH-like_DNA-bd_sf"/>
</dbReference>
<dbReference type="AlphaFoldDB" id="A0A0D7DYD0"/>
<dbReference type="FunFam" id="1.10.10.10:FF:000001">
    <property type="entry name" value="LysR family transcriptional regulator"/>
    <property type="match status" value="1"/>
</dbReference>
<feature type="domain" description="HTH lysR-type" evidence="5">
    <location>
        <begin position="1"/>
        <end position="58"/>
    </location>
</feature>
<comment type="caution">
    <text evidence="6">The sequence shown here is derived from an EMBL/GenBank/DDBJ whole genome shotgun (WGS) entry which is preliminary data.</text>
</comment>
<dbReference type="GO" id="GO:0003700">
    <property type="term" value="F:DNA-binding transcription factor activity"/>
    <property type="evidence" value="ECO:0007669"/>
    <property type="project" value="InterPro"/>
</dbReference>
<protein>
    <submittedName>
        <fullName evidence="6">LysR family transcriptional regulator</fullName>
    </submittedName>
</protein>
<reference evidence="6 7" key="1">
    <citation type="submission" date="2014-11" db="EMBL/GenBank/DDBJ databases">
        <title>Genomics and ecophysiology of heterotrophic nitrogen fixing bacteria isolated from estuarine surface water.</title>
        <authorList>
            <person name="Bentzon-Tilia M."/>
            <person name="Severin I."/>
            <person name="Hansen L.H."/>
            <person name="Riemann L."/>
        </authorList>
    </citation>
    <scope>NUCLEOTIDE SEQUENCE [LARGE SCALE GENOMIC DNA]</scope>
    <source>
        <strain evidence="6 7">BAL361</strain>
    </source>
</reference>
<sequence length="259" mass="28849">MDLRHLRCFIAVAEELHFARAAERLHIEQSPLSRAIKELEEDLGVRLFDRTTRSTRLTRAGQVFLEHVPRVFSALEQASNSIRAVAAGYQDQLRVALSDGITPPRLSALLAQCRQDDPDIEIRLFEIPLSQQIRGLNDELYDVGFAQSADVGDGIVAEAAWSDPLVVVMPARHPLLVHKRIPLDEVLRYPLVMCDPQSCEGYGLSNIKLFSRVKINIQKPSGDRTPDLLYALRLYLTGDDGANAIHISSVSDGNTDETI</sequence>
<gene>
    <name evidence="6" type="ORF">LO50_20120</name>
</gene>
<dbReference type="InterPro" id="IPR005119">
    <property type="entry name" value="LysR_subst-bd"/>
</dbReference>
<dbReference type="Gene3D" id="3.40.190.290">
    <property type="match status" value="1"/>
</dbReference>
<organism evidence="6 7">
    <name type="scientific">Stutzerimonas stutzeri</name>
    <name type="common">Pseudomonas stutzeri</name>
    <dbReference type="NCBI Taxonomy" id="316"/>
    <lineage>
        <taxon>Bacteria</taxon>
        <taxon>Pseudomonadati</taxon>
        <taxon>Pseudomonadota</taxon>
        <taxon>Gammaproteobacteria</taxon>
        <taxon>Pseudomonadales</taxon>
        <taxon>Pseudomonadaceae</taxon>
        <taxon>Stutzerimonas</taxon>
    </lineage>
</organism>
<dbReference type="InterPro" id="IPR000847">
    <property type="entry name" value="LysR_HTH_N"/>
</dbReference>
<keyword evidence="2" id="KW-0805">Transcription regulation</keyword>
<evidence type="ECO:0000259" key="5">
    <source>
        <dbReference type="PROSITE" id="PS50931"/>
    </source>
</evidence>
<accession>A0A0D7DYD0</accession>
<evidence type="ECO:0000256" key="4">
    <source>
        <dbReference type="ARBA" id="ARBA00023163"/>
    </source>
</evidence>
<dbReference type="Gene3D" id="1.10.10.10">
    <property type="entry name" value="Winged helix-like DNA-binding domain superfamily/Winged helix DNA-binding domain"/>
    <property type="match status" value="1"/>
</dbReference>
<dbReference type="PROSITE" id="PS50931">
    <property type="entry name" value="HTH_LYSR"/>
    <property type="match status" value="1"/>
</dbReference>
<evidence type="ECO:0000256" key="1">
    <source>
        <dbReference type="ARBA" id="ARBA00009437"/>
    </source>
</evidence>
<evidence type="ECO:0000256" key="3">
    <source>
        <dbReference type="ARBA" id="ARBA00023125"/>
    </source>
</evidence>
<dbReference type="RefSeq" id="WP_044316149.1">
    <property type="nucleotide sequence ID" value="NZ_JAMOHO010000016.1"/>
</dbReference>
<evidence type="ECO:0000256" key="2">
    <source>
        <dbReference type="ARBA" id="ARBA00023015"/>
    </source>
</evidence>
<dbReference type="PANTHER" id="PTHR30346">
    <property type="entry name" value="TRANSCRIPTIONAL DUAL REGULATOR HCAR-RELATED"/>
    <property type="match status" value="1"/>
</dbReference>